<dbReference type="GO" id="GO:0007165">
    <property type="term" value="P:signal transduction"/>
    <property type="evidence" value="ECO:0007669"/>
    <property type="project" value="TreeGrafter"/>
</dbReference>
<feature type="signal peptide" evidence="5">
    <location>
        <begin position="1"/>
        <end position="34"/>
    </location>
</feature>
<dbReference type="AlphaFoldDB" id="A0A7J8C6C2"/>
<protein>
    <recommendedName>
        <fullName evidence="6">Immunoglobulin domain-containing protein</fullName>
    </recommendedName>
</protein>
<proteinExistence type="inferred from homology"/>
<dbReference type="PANTHER" id="PTHR44427">
    <property type="entry name" value="CARCINOEMBRYONIC ANTIGEN-RELATED CELL ADHESION MOLECULE 19"/>
    <property type="match status" value="1"/>
</dbReference>
<dbReference type="GO" id="GO:0002682">
    <property type="term" value="P:regulation of immune system process"/>
    <property type="evidence" value="ECO:0007669"/>
    <property type="project" value="TreeGrafter"/>
</dbReference>
<dbReference type="Pfam" id="PF07686">
    <property type="entry name" value="V-set"/>
    <property type="match status" value="2"/>
</dbReference>
<dbReference type="GO" id="GO:1990782">
    <property type="term" value="F:protein tyrosine kinase binding"/>
    <property type="evidence" value="ECO:0007669"/>
    <property type="project" value="TreeGrafter"/>
</dbReference>
<accession>A0A7J8C6C2</accession>
<dbReference type="Proteomes" id="UP000550707">
    <property type="component" value="Unassembled WGS sequence"/>
</dbReference>
<dbReference type="InterPro" id="IPR003599">
    <property type="entry name" value="Ig_sub"/>
</dbReference>
<evidence type="ECO:0000256" key="2">
    <source>
        <dbReference type="ARBA" id="ARBA00023180"/>
    </source>
</evidence>
<evidence type="ECO:0000313" key="8">
    <source>
        <dbReference type="Proteomes" id="UP000550707"/>
    </source>
</evidence>
<dbReference type="InterPro" id="IPR013783">
    <property type="entry name" value="Ig-like_fold"/>
</dbReference>
<dbReference type="SMART" id="SM00409">
    <property type="entry name" value="IG"/>
    <property type="match status" value="2"/>
</dbReference>
<feature type="domain" description="Immunoglobulin" evidence="6">
    <location>
        <begin position="158"/>
        <end position="259"/>
    </location>
</feature>
<feature type="chain" id="PRO_5029476695" description="Immunoglobulin domain-containing protein" evidence="5">
    <location>
        <begin position="35"/>
        <end position="261"/>
    </location>
</feature>
<dbReference type="PANTHER" id="PTHR44427:SF1">
    <property type="entry name" value="CARCINOEMBRYONIC ANTIGEN-RELATED CELL ADHESION MOLECULE 1"/>
    <property type="match status" value="1"/>
</dbReference>
<dbReference type="EMBL" id="JACASF010000021">
    <property type="protein sequence ID" value="KAF6406367.1"/>
    <property type="molecule type" value="Genomic_DNA"/>
</dbReference>
<gene>
    <name evidence="7" type="ORF">HJG59_002626</name>
</gene>
<dbReference type="FunFam" id="2.60.40.10:FF:000340">
    <property type="entry name" value="Carcinoembryonic antigen-related cell adhesion molecule 1"/>
    <property type="match status" value="2"/>
</dbReference>
<reference evidence="7 8" key="1">
    <citation type="journal article" date="2020" name="Nature">
        <title>Six reference-quality genomes reveal evolution of bat adaptations.</title>
        <authorList>
            <person name="Jebb D."/>
            <person name="Huang Z."/>
            <person name="Pippel M."/>
            <person name="Hughes G.M."/>
            <person name="Lavrichenko K."/>
            <person name="Devanna P."/>
            <person name="Winkler S."/>
            <person name="Jermiin L.S."/>
            <person name="Skirmuntt E.C."/>
            <person name="Katzourakis A."/>
            <person name="Burkitt-Gray L."/>
            <person name="Ray D.A."/>
            <person name="Sullivan K.A.M."/>
            <person name="Roscito J.G."/>
            <person name="Kirilenko B.M."/>
            <person name="Davalos L.M."/>
            <person name="Corthals A.P."/>
            <person name="Power M.L."/>
            <person name="Jones G."/>
            <person name="Ransome R.D."/>
            <person name="Dechmann D.K.N."/>
            <person name="Locatelli A.G."/>
            <person name="Puechmaille S.J."/>
            <person name="Fedrigo O."/>
            <person name="Jarvis E.D."/>
            <person name="Hiller M."/>
            <person name="Vernes S.C."/>
            <person name="Myers E.W."/>
            <person name="Teeling E.C."/>
        </authorList>
    </citation>
    <scope>NUCLEOTIDE SEQUENCE [LARGE SCALE GENOMIC DNA]</scope>
    <source>
        <strain evidence="7">MMolMol1</strain>
        <tissue evidence="7">Muscle</tissue>
    </source>
</reference>
<name>A0A7J8C6C2_MOLMO</name>
<dbReference type="SUPFAM" id="SSF48726">
    <property type="entry name" value="Immunoglobulin"/>
    <property type="match status" value="2"/>
</dbReference>
<evidence type="ECO:0000259" key="6">
    <source>
        <dbReference type="SMART" id="SM00409"/>
    </source>
</evidence>
<sequence length="261" mass="29064">MESPSVPTRRGRVPWQGLLLAVSLLTSWSPPTTAQLTVESVPPSAAEGEDVLLRVHDLPGFLAGYVWFKGESVDSSRQIASYVIDTQQMYPGPEYSGRETIHPNGSLLLQKVTPKDTGYYTLLGIKRNFQGDKGTGQLRVYRSLLIFWSPPITQQLTVVSIDATEGEDVLLRVHNLPGDLAGYNWFKGECVDSNHEIASYVMDAQEITCGPANSGRETIYPNGSLLFQKVTQEDMGYYTLQAIKRNFQSEKGTGRLRVYRE</sequence>
<dbReference type="GO" id="GO:0005886">
    <property type="term" value="C:plasma membrane"/>
    <property type="evidence" value="ECO:0007669"/>
    <property type="project" value="TreeGrafter"/>
</dbReference>
<evidence type="ECO:0000256" key="3">
    <source>
        <dbReference type="ARBA" id="ARBA00023319"/>
    </source>
</evidence>
<evidence type="ECO:0000313" key="7">
    <source>
        <dbReference type="EMBL" id="KAF6406367.1"/>
    </source>
</evidence>
<keyword evidence="3" id="KW-0393">Immunoglobulin domain</keyword>
<dbReference type="InterPro" id="IPR036179">
    <property type="entry name" value="Ig-like_dom_sf"/>
</dbReference>
<dbReference type="InterPro" id="IPR013106">
    <property type="entry name" value="Ig_V-set"/>
</dbReference>
<feature type="domain" description="Immunoglobulin" evidence="6">
    <location>
        <begin position="40"/>
        <end position="141"/>
    </location>
</feature>
<evidence type="ECO:0000256" key="4">
    <source>
        <dbReference type="ARBA" id="ARBA00038222"/>
    </source>
</evidence>
<dbReference type="CDD" id="cd05774">
    <property type="entry name" value="IgV_CEACAM_D1"/>
    <property type="match status" value="2"/>
</dbReference>
<dbReference type="InterPro" id="IPR050831">
    <property type="entry name" value="CEA_cell_adhesion"/>
</dbReference>
<dbReference type="Gene3D" id="2.60.40.10">
    <property type="entry name" value="Immunoglobulins"/>
    <property type="match status" value="2"/>
</dbReference>
<keyword evidence="8" id="KW-1185">Reference proteome</keyword>
<comment type="similarity">
    <text evidence="4">Belongs to the immunoglobulin superfamily. CEA family.</text>
</comment>
<keyword evidence="2" id="KW-0325">Glycoprotein</keyword>
<organism evidence="7 8">
    <name type="scientific">Molossus molossus</name>
    <name type="common">Pallas' mastiff bat</name>
    <name type="synonym">Vespertilio molossus</name>
    <dbReference type="NCBI Taxonomy" id="27622"/>
    <lineage>
        <taxon>Eukaryota</taxon>
        <taxon>Metazoa</taxon>
        <taxon>Chordata</taxon>
        <taxon>Craniata</taxon>
        <taxon>Vertebrata</taxon>
        <taxon>Euteleostomi</taxon>
        <taxon>Mammalia</taxon>
        <taxon>Eutheria</taxon>
        <taxon>Laurasiatheria</taxon>
        <taxon>Chiroptera</taxon>
        <taxon>Yangochiroptera</taxon>
        <taxon>Molossidae</taxon>
        <taxon>Molossus</taxon>
    </lineage>
</organism>
<dbReference type="GO" id="GO:0009986">
    <property type="term" value="C:cell surface"/>
    <property type="evidence" value="ECO:0007669"/>
    <property type="project" value="TreeGrafter"/>
</dbReference>
<comment type="caution">
    <text evidence="7">The sequence shown here is derived from an EMBL/GenBank/DDBJ whole genome shotgun (WGS) entry which is preliminary data.</text>
</comment>
<keyword evidence="1 5" id="KW-0732">Signal</keyword>
<evidence type="ECO:0000256" key="1">
    <source>
        <dbReference type="ARBA" id="ARBA00022729"/>
    </source>
</evidence>
<evidence type="ECO:0000256" key="5">
    <source>
        <dbReference type="SAM" id="SignalP"/>
    </source>
</evidence>